<dbReference type="InterPro" id="IPR000573">
    <property type="entry name" value="AconitaseA/IPMdHydase_ssu_swvl"/>
</dbReference>
<gene>
    <name evidence="3" type="ORF">Z520_06076</name>
</gene>
<accession>A0A0D2JWQ9</accession>
<sequence length="157" mass="16856">MAEVCMENYDPKFSSIAIPGDILVSGFNFGCGSSREQTSYFILARNIPLVVAGSFGNIFSRNSINNGLMGLVVPKLIRRLQSRFTSGGGDTATRKAIVTSHRMDISLDVKKSQIEVLTGGAGGKRWIEKVGELPPNVQEIIANGGLGKWVQTKIAVA</sequence>
<dbReference type="PANTHER" id="PTHR43345:SF2">
    <property type="entry name" value="3-ISOPROPYLMALATE DEHYDRATASE SMALL SUBUNIT 1"/>
    <property type="match status" value="1"/>
</dbReference>
<dbReference type="OrthoDB" id="10262323at2759"/>
<protein>
    <recommendedName>
        <fullName evidence="2">Aconitase A/isopropylmalate dehydratase small subunit swivel domain-containing protein</fullName>
    </recommendedName>
</protein>
<dbReference type="Proteomes" id="UP000053411">
    <property type="component" value="Unassembled WGS sequence"/>
</dbReference>
<name>A0A0D2JWQ9_9EURO</name>
<dbReference type="VEuPathDB" id="FungiDB:Z520_06076"/>
<reference evidence="3 4" key="1">
    <citation type="submission" date="2015-01" db="EMBL/GenBank/DDBJ databases">
        <title>The Genome Sequence of Fonsecaea multimorphosa CBS 102226.</title>
        <authorList>
            <consortium name="The Broad Institute Genomics Platform"/>
            <person name="Cuomo C."/>
            <person name="de Hoog S."/>
            <person name="Gorbushina A."/>
            <person name="Stielow B."/>
            <person name="Teixiera M."/>
            <person name="Abouelleil A."/>
            <person name="Chapman S.B."/>
            <person name="Priest M."/>
            <person name="Young S.K."/>
            <person name="Wortman J."/>
            <person name="Nusbaum C."/>
            <person name="Birren B."/>
        </authorList>
    </citation>
    <scope>NUCLEOTIDE SEQUENCE [LARGE SCALE GENOMIC DNA]</scope>
    <source>
        <strain evidence="3 4">CBS 102226</strain>
    </source>
</reference>
<keyword evidence="1" id="KW-0456">Lyase</keyword>
<dbReference type="PANTHER" id="PTHR43345">
    <property type="entry name" value="3-ISOPROPYLMALATE DEHYDRATASE SMALL SUBUNIT 2-RELATED-RELATED"/>
    <property type="match status" value="1"/>
</dbReference>
<dbReference type="Gene3D" id="3.20.19.10">
    <property type="entry name" value="Aconitase, domain 4"/>
    <property type="match status" value="1"/>
</dbReference>
<dbReference type="InterPro" id="IPR015928">
    <property type="entry name" value="Aconitase/3IPM_dehydase_swvl"/>
</dbReference>
<evidence type="ECO:0000313" key="3">
    <source>
        <dbReference type="EMBL" id="KIX97997.1"/>
    </source>
</evidence>
<dbReference type="EMBL" id="KN848072">
    <property type="protein sequence ID" value="KIX97997.1"/>
    <property type="molecule type" value="Genomic_DNA"/>
</dbReference>
<evidence type="ECO:0000256" key="1">
    <source>
        <dbReference type="ARBA" id="ARBA00023239"/>
    </source>
</evidence>
<dbReference type="AlphaFoldDB" id="A0A0D2JWQ9"/>
<dbReference type="InterPro" id="IPR050075">
    <property type="entry name" value="LeuD"/>
</dbReference>
<dbReference type="GO" id="GO:0016829">
    <property type="term" value="F:lyase activity"/>
    <property type="evidence" value="ECO:0007669"/>
    <property type="project" value="UniProtKB-KW"/>
</dbReference>
<dbReference type="GeneID" id="27711822"/>
<organism evidence="3 4">
    <name type="scientific">Fonsecaea multimorphosa CBS 102226</name>
    <dbReference type="NCBI Taxonomy" id="1442371"/>
    <lineage>
        <taxon>Eukaryota</taxon>
        <taxon>Fungi</taxon>
        <taxon>Dikarya</taxon>
        <taxon>Ascomycota</taxon>
        <taxon>Pezizomycotina</taxon>
        <taxon>Eurotiomycetes</taxon>
        <taxon>Chaetothyriomycetidae</taxon>
        <taxon>Chaetothyriales</taxon>
        <taxon>Herpotrichiellaceae</taxon>
        <taxon>Fonsecaea</taxon>
    </lineage>
</organism>
<dbReference type="RefSeq" id="XP_016632120.1">
    <property type="nucleotide sequence ID" value="XM_016776578.1"/>
</dbReference>
<evidence type="ECO:0000259" key="2">
    <source>
        <dbReference type="Pfam" id="PF00694"/>
    </source>
</evidence>
<dbReference type="Pfam" id="PF00694">
    <property type="entry name" value="Aconitase_C"/>
    <property type="match status" value="1"/>
</dbReference>
<feature type="domain" description="Aconitase A/isopropylmalate dehydratase small subunit swivel" evidence="2">
    <location>
        <begin position="19"/>
        <end position="74"/>
    </location>
</feature>
<keyword evidence="4" id="KW-1185">Reference proteome</keyword>
<proteinExistence type="predicted"/>
<evidence type="ECO:0000313" key="4">
    <source>
        <dbReference type="Proteomes" id="UP000053411"/>
    </source>
</evidence>
<dbReference type="SUPFAM" id="SSF52016">
    <property type="entry name" value="LeuD/IlvD-like"/>
    <property type="match status" value="1"/>
</dbReference>
<dbReference type="STRING" id="1442371.A0A0D2JWQ9"/>